<dbReference type="InterPro" id="IPR044925">
    <property type="entry name" value="His-Me_finger_sf"/>
</dbReference>
<dbReference type="InterPro" id="IPR003615">
    <property type="entry name" value="HNH_nuc"/>
</dbReference>
<dbReference type="Pfam" id="PF13392">
    <property type="entry name" value="HNH_3"/>
    <property type="match status" value="1"/>
</dbReference>
<keyword evidence="3" id="KW-0255">Endonuclease</keyword>
<dbReference type="GO" id="GO:0004519">
    <property type="term" value="F:endonuclease activity"/>
    <property type="evidence" value="ECO:0007669"/>
    <property type="project" value="UniProtKB-KW"/>
</dbReference>
<dbReference type="Proteomes" id="UP001214441">
    <property type="component" value="Unassembled WGS sequence"/>
</dbReference>
<gene>
    <name evidence="3" type="ORF">NMN56_030700</name>
</gene>
<evidence type="ECO:0000313" key="4">
    <source>
        <dbReference type="Proteomes" id="UP001214441"/>
    </source>
</evidence>
<feature type="region of interest" description="Disordered" evidence="1">
    <location>
        <begin position="148"/>
        <end position="173"/>
    </location>
</feature>
<keyword evidence="3" id="KW-0378">Hydrolase</keyword>
<dbReference type="EMBL" id="JANCPR020000037">
    <property type="protein sequence ID" value="MDJ1136239.1"/>
    <property type="molecule type" value="Genomic_DNA"/>
</dbReference>
<dbReference type="GO" id="GO:0016787">
    <property type="term" value="F:hydrolase activity"/>
    <property type="evidence" value="ECO:0007669"/>
    <property type="project" value="UniProtKB-KW"/>
</dbReference>
<evidence type="ECO:0000256" key="1">
    <source>
        <dbReference type="SAM" id="MobiDB-lite"/>
    </source>
</evidence>
<comment type="caution">
    <text evidence="3">The sequence shown here is derived from an EMBL/GenBank/DDBJ whole genome shotgun (WGS) entry which is preliminary data.</text>
</comment>
<organism evidence="3 4">
    <name type="scientific">Streptomyces iconiensis</name>
    <dbReference type="NCBI Taxonomy" id="1384038"/>
    <lineage>
        <taxon>Bacteria</taxon>
        <taxon>Bacillati</taxon>
        <taxon>Actinomycetota</taxon>
        <taxon>Actinomycetes</taxon>
        <taxon>Kitasatosporales</taxon>
        <taxon>Streptomycetaceae</taxon>
        <taxon>Streptomyces</taxon>
    </lineage>
</organism>
<dbReference type="RefSeq" id="WP_274043092.1">
    <property type="nucleotide sequence ID" value="NZ_JANCPR020000037.1"/>
</dbReference>
<reference evidence="3 4" key="1">
    <citation type="submission" date="2023-05" db="EMBL/GenBank/DDBJ databases">
        <title>Streptantibioticus silvisoli sp. nov., acidotolerant actinomycetes 1 from pine litter.</title>
        <authorList>
            <person name="Swiecimska M."/>
            <person name="Golinska P."/>
            <person name="Sangal V."/>
            <person name="Wachnowicz B."/>
            <person name="Goodfellow M."/>
        </authorList>
    </citation>
    <scope>NUCLEOTIDE SEQUENCE [LARGE SCALE GENOMIC DNA]</scope>
    <source>
        <strain evidence="3 4">DSM 42109</strain>
    </source>
</reference>
<feature type="domain" description="HNH nuclease" evidence="2">
    <location>
        <begin position="55"/>
        <end position="97"/>
    </location>
</feature>
<keyword evidence="3" id="KW-0540">Nuclease</keyword>
<protein>
    <submittedName>
        <fullName evidence="3">HNH endonuclease signature motif containing protein</fullName>
        <ecNumber evidence="3">3.1.-.-</ecNumber>
    </submittedName>
</protein>
<dbReference type="SUPFAM" id="SSF54060">
    <property type="entry name" value="His-Me finger endonucleases"/>
    <property type="match status" value="1"/>
</dbReference>
<dbReference type="Gene3D" id="3.90.75.20">
    <property type="match status" value="1"/>
</dbReference>
<dbReference type="EC" id="3.1.-.-" evidence="3"/>
<evidence type="ECO:0000313" key="3">
    <source>
        <dbReference type="EMBL" id="MDJ1136239.1"/>
    </source>
</evidence>
<proteinExistence type="predicted"/>
<accession>A0ABT7A5F0</accession>
<feature type="compositionally biased region" description="Polar residues" evidence="1">
    <location>
        <begin position="164"/>
        <end position="173"/>
    </location>
</feature>
<evidence type="ECO:0000259" key="2">
    <source>
        <dbReference type="Pfam" id="PF13392"/>
    </source>
</evidence>
<sequence length="173" mass="18880">MAPPRVPAPERFAAMVNTAGPISLVRGVLGPCHHWDGSLNENGYGSFWGADRTVKAHRFAYEQAHGPIPAGLDVDHRCRNRACVRPSHLRAVTHRENILASSNHVARRAAVTHCPTGHAYDEANTYRAKNGTRKCRACKTTAQRAARAAARERQLAPVAPIRPSITTPERQAA</sequence>
<keyword evidence="4" id="KW-1185">Reference proteome</keyword>
<name>A0ABT7A5F0_9ACTN</name>